<feature type="compositionally biased region" description="Polar residues" evidence="1">
    <location>
        <begin position="479"/>
        <end position="488"/>
    </location>
</feature>
<dbReference type="Proteomes" id="UP000077521">
    <property type="component" value="Unassembled WGS sequence"/>
</dbReference>
<reference evidence="2" key="1">
    <citation type="submission" date="2016-04" db="EMBL/GenBank/DDBJ databases">
        <authorList>
            <person name="Nguyen H.D."/>
            <person name="Samba Siva P."/>
            <person name="Cullis J."/>
            <person name="Levesque C.A."/>
            <person name="Hambleton S."/>
        </authorList>
    </citation>
    <scope>NUCLEOTIDE SEQUENCE</scope>
    <source>
        <strain evidence="2">DAOMC 236416</strain>
    </source>
</reference>
<evidence type="ECO:0000256" key="1">
    <source>
        <dbReference type="SAM" id="MobiDB-lite"/>
    </source>
</evidence>
<comment type="caution">
    <text evidence="2">The sequence shown here is derived from an EMBL/GenBank/DDBJ whole genome shotgun (WGS) entry which is preliminary data.</text>
</comment>
<gene>
    <name evidence="2" type="ORF">A4X13_0g2572</name>
</gene>
<sequence length="553" mass="58846">MTTLNQYNSYCEVEHSLPVLQLRDNPNKSGYVIISTMMRTGDGRTIEAKIHGYWRDDRPVEGSMLHGYFFVAATPNGLMLWMDKAEVEVRPGVVQNSNYIRTHINRSSISIRAFGRVSACTPTSFTIEVMTYLPAGLKRGEVLFIVGTSSTEAFSPTILMVGNFAGGRGVVQRMDDTGRLVVHLDEVQLGVESGPEADSEQLASEYRLALAGERPPPGGPPVQGAPREISQLTTFLESMHRYIIKKDSGTDGGTCYTELKTADEVTHLIPLRLSATEGVVNGGIYSARMKAGFQQSTMCFGALSTGLDIRPQPCPGEGHADNQLLQLPPRFRAAGRVWQSSTRDVGIEGTVLMLGLELPFRVLSLIPEGRRWKNYRPVPTGSVVGIRGTAEKISYGEECELILKLEHLCNPPPTGSGSPAPVGNATATTSASPSNLALHAQDGGSGAFLAAMALADASSTASSSTGMSSPFTNSAGSLLSAGTPSTVPSDIEGSPSLSSTALPPTTLSTAEPSAGAPMRVTRASAAEKTDAKGKKRAREGEEDDDEQPAKCVR</sequence>
<protein>
    <submittedName>
        <fullName evidence="2">Uncharacterized protein</fullName>
    </submittedName>
</protein>
<dbReference type="EMBL" id="LWDF02000125">
    <property type="protein sequence ID" value="KAE8257118.1"/>
    <property type="molecule type" value="Genomic_DNA"/>
</dbReference>
<feature type="region of interest" description="Disordered" evidence="1">
    <location>
        <begin position="479"/>
        <end position="553"/>
    </location>
</feature>
<evidence type="ECO:0000313" key="3">
    <source>
        <dbReference type="Proteomes" id="UP000077521"/>
    </source>
</evidence>
<proteinExistence type="predicted"/>
<name>A0A177TWI1_9BASI</name>
<accession>A0A177TWI1</accession>
<feature type="compositionally biased region" description="Low complexity" evidence="1">
    <location>
        <begin position="494"/>
        <end position="514"/>
    </location>
</feature>
<reference evidence="2" key="2">
    <citation type="journal article" date="2019" name="IMA Fungus">
        <title>Genome sequencing and comparison of five Tilletia species to identify candidate genes for the detection of regulated species infecting wheat.</title>
        <authorList>
            <person name="Nguyen H.D.T."/>
            <person name="Sultana T."/>
            <person name="Kesanakurti P."/>
            <person name="Hambleton S."/>
        </authorList>
    </citation>
    <scope>NUCLEOTIDE SEQUENCE</scope>
    <source>
        <strain evidence="2">DAOMC 236416</strain>
    </source>
</reference>
<keyword evidence="3" id="KW-1185">Reference proteome</keyword>
<evidence type="ECO:0000313" key="2">
    <source>
        <dbReference type="EMBL" id="KAE8257118.1"/>
    </source>
</evidence>
<organism evidence="2 3">
    <name type="scientific">Tilletia indica</name>
    <dbReference type="NCBI Taxonomy" id="43049"/>
    <lineage>
        <taxon>Eukaryota</taxon>
        <taxon>Fungi</taxon>
        <taxon>Dikarya</taxon>
        <taxon>Basidiomycota</taxon>
        <taxon>Ustilaginomycotina</taxon>
        <taxon>Exobasidiomycetes</taxon>
        <taxon>Tilletiales</taxon>
        <taxon>Tilletiaceae</taxon>
        <taxon>Tilletia</taxon>
    </lineage>
</organism>
<dbReference type="AlphaFoldDB" id="A0A177TWI1"/>